<dbReference type="PANTHER" id="PTHR43673">
    <property type="entry name" value="NAD(P)H NITROREDUCTASE YDGI-RELATED"/>
    <property type="match status" value="1"/>
</dbReference>
<dbReference type="Proteomes" id="UP000676409">
    <property type="component" value="Chromosome"/>
</dbReference>
<dbReference type="RefSeq" id="WP_211936613.1">
    <property type="nucleotide sequence ID" value="NZ_CP073078.1"/>
</dbReference>
<evidence type="ECO:0000256" key="2">
    <source>
        <dbReference type="ARBA" id="ARBA00007118"/>
    </source>
</evidence>
<dbReference type="SUPFAM" id="SSF55469">
    <property type="entry name" value="FMN-dependent nitroreductase-like"/>
    <property type="match status" value="1"/>
</dbReference>
<feature type="domain" description="Nitroreductase" evidence="6">
    <location>
        <begin position="8"/>
        <end position="194"/>
    </location>
</feature>
<evidence type="ECO:0000259" key="6">
    <source>
        <dbReference type="Pfam" id="PF00881"/>
    </source>
</evidence>
<dbReference type="EMBL" id="CP073078">
    <property type="protein sequence ID" value="QUD86561.1"/>
    <property type="molecule type" value="Genomic_DNA"/>
</dbReference>
<protein>
    <submittedName>
        <fullName evidence="7">Nitroreductase</fullName>
    </submittedName>
</protein>
<dbReference type="PANTHER" id="PTHR43673:SF2">
    <property type="entry name" value="NITROREDUCTASE"/>
    <property type="match status" value="1"/>
</dbReference>
<dbReference type="GO" id="GO:0016491">
    <property type="term" value="F:oxidoreductase activity"/>
    <property type="evidence" value="ECO:0007669"/>
    <property type="project" value="UniProtKB-KW"/>
</dbReference>
<reference evidence="7" key="1">
    <citation type="submission" date="2021-04" db="EMBL/GenBank/DDBJ databases">
        <title>The complete genome sequence of Caulobacter sp. S6.</title>
        <authorList>
            <person name="Tang Y."/>
            <person name="Ouyang W."/>
            <person name="Liu Q."/>
            <person name="Huang B."/>
            <person name="Guo Z."/>
            <person name="Lei P."/>
        </authorList>
    </citation>
    <scope>NUCLEOTIDE SEQUENCE</scope>
    <source>
        <strain evidence="7">S6</strain>
    </source>
</reference>
<evidence type="ECO:0000313" key="7">
    <source>
        <dbReference type="EMBL" id="QUD86561.1"/>
    </source>
</evidence>
<keyword evidence="8" id="KW-1185">Reference proteome</keyword>
<dbReference type="InterPro" id="IPR029479">
    <property type="entry name" value="Nitroreductase"/>
</dbReference>
<dbReference type="Pfam" id="PF00881">
    <property type="entry name" value="Nitroreductase"/>
    <property type="match status" value="1"/>
</dbReference>
<dbReference type="Gene3D" id="3.40.109.10">
    <property type="entry name" value="NADH Oxidase"/>
    <property type="match status" value="1"/>
</dbReference>
<name>A0A975FYC9_9CAUL</name>
<gene>
    <name evidence="7" type="ORF">KCG34_15880</name>
</gene>
<dbReference type="AlphaFoldDB" id="A0A975FYC9"/>
<dbReference type="KEGG" id="caul:KCG34_15880"/>
<evidence type="ECO:0000256" key="1">
    <source>
        <dbReference type="ARBA" id="ARBA00001917"/>
    </source>
</evidence>
<evidence type="ECO:0000256" key="5">
    <source>
        <dbReference type="ARBA" id="ARBA00023002"/>
    </source>
</evidence>
<evidence type="ECO:0000313" key="8">
    <source>
        <dbReference type="Proteomes" id="UP000676409"/>
    </source>
</evidence>
<keyword evidence="3" id="KW-0285">Flavoprotein</keyword>
<dbReference type="InterPro" id="IPR000415">
    <property type="entry name" value="Nitroreductase-like"/>
</dbReference>
<comment type="similarity">
    <text evidence="2">Belongs to the nitroreductase family.</text>
</comment>
<keyword evidence="4" id="KW-0288">FMN</keyword>
<sequence>MTVTEAVQRRISVRAFKPDPVPGALVREILEIAARAPSGGNLQPWRVYALAGQPLAELKAKAAASMAGGGEPTEYDVYPPNLWDPFRTRRFVCGEDLYASIGIAREDKAGRLRQLAKNIEFFGAPVGLFFCLDRKLGPPQWADLGMYMQTVMLLAEERGLSTCAQEFWARVPQTVAAFVDLPEDHMLFSGMAMGFRDEDAPINTLRTRRDPFEVWGELRGFE</sequence>
<organism evidence="7 8">
    <name type="scientific">Phenylobacterium montanum</name>
    <dbReference type="NCBI Taxonomy" id="2823693"/>
    <lineage>
        <taxon>Bacteria</taxon>
        <taxon>Pseudomonadati</taxon>
        <taxon>Pseudomonadota</taxon>
        <taxon>Alphaproteobacteria</taxon>
        <taxon>Caulobacterales</taxon>
        <taxon>Caulobacteraceae</taxon>
        <taxon>Phenylobacterium</taxon>
    </lineage>
</organism>
<proteinExistence type="inferred from homology"/>
<evidence type="ECO:0000256" key="3">
    <source>
        <dbReference type="ARBA" id="ARBA00022630"/>
    </source>
</evidence>
<evidence type="ECO:0000256" key="4">
    <source>
        <dbReference type="ARBA" id="ARBA00022643"/>
    </source>
</evidence>
<accession>A0A975FYC9</accession>
<keyword evidence="5" id="KW-0560">Oxidoreductase</keyword>
<dbReference type="CDD" id="cd02136">
    <property type="entry name" value="PnbA_NfnB-like"/>
    <property type="match status" value="1"/>
</dbReference>
<comment type="cofactor">
    <cofactor evidence="1">
        <name>FMN</name>
        <dbReference type="ChEBI" id="CHEBI:58210"/>
    </cofactor>
</comment>